<organism evidence="1 2">
    <name type="scientific">Polarella glacialis</name>
    <name type="common">Dinoflagellate</name>
    <dbReference type="NCBI Taxonomy" id="89957"/>
    <lineage>
        <taxon>Eukaryota</taxon>
        <taxon>Sar</taxon>
        <taxon>Alveolata</taxon>
        <taxon>Dinophyceae</taxon>
        <taxon>Suessiales</taxon>
        <taxon>Suessiaceae</taxon>
        <taxon>Polarella</taxon>
    </lineage>
</organism>
<proteinExistence type="predicted"/>
<sequence length="86" mass="9493">VGSGHDDELDEDLPNIGMRPMSFDPLLMVSARNAFMELVRANYWEQINDGFFGQHGGGRAEALLHSVEGTIASNEGKLNDLTFLQQ</sequence>
<name>A0A813IHB1_POLGL</name>
<reference evidence="1" key="1">
    <citation type="submission" date="2021-02" db="EMBL/GenBank/DDBJ databases">
        <authorList>
            <person name="Dougan E. K."/>
            <person name="Rhodes N."/>
            <person name="Thang M."/>
            <person name="Chan C."/>
        </authorList>
    </citation>
    <scope>NUCLEOTIDE SEQUENCE</scope>
</reference>
<dbReference type="AlphaFoldDB" id="A0A813IHB1"/>
<feature type="non-terminal residue" evidence="1">
    <location>
        <position position="86"/>
    </location>
</feature>
<comment type="caution">
    <text evidence="1">The sequence shown here is derived from an EMBL/GenBank/DDBJ whole genome shotgun (WGS) entry which is preliminary data.</text>
</comment>
<evidence type="ECO:0000313" key="2">
    <source>
        <dbReference type="Proteomes" id="UP000626109"/>
    </source>
</evidence>
<gene>
    <name evidence="1" type="ORF">PGLA2088_LOCUS8291</name>
</gene>
<evidence type="ECO:0000313" key="1">
    <source>
        <dbReference type="EMBL" id="CAE8650483.1"/>
    </source>
</evidence>
<accession>A0A813IHB1</accession>
<dbReference type="EMBL" id="CAJNNW010008887">
    <property type="protein sequence ID" value="CAE8650483.1"/>
    <property type="molecule type" value="Genomic_DNA"/>
</dbReference>
<feature type="non-terminal residue" evidence="1">
    <location>
        <position position="1"/>
    </location>
</feature>
<dbReference type="Proteomes" id="UP000626109">
    <property type="component" value="Unassembled WGS sequence"/>
</dbReference>
<protein>
    <submittedName>
        <fullName evidence="1">Uncharacterized protein</fullName>
    </submittedName>
</protein>